<dbReference type="GeneID" id="40322741"/>
<reference evidence="2 3" key="1">
    <citation type="journal article" date="2018" name="BMC Genomics">
        <title>Genomic comparison of Trypanosoma conorhini and Trypanosoma rangeli to Trypanosoma cruzi strains of high and low virulence.</title>
        <authorList>
            <person name="Bradwell K.R."/>
            <person name="Koparde V.N."/>
            <person name="Matveyev A.V."/>
            <person name="Serrano M.G."/>
            <person name="Alves J.M."/>
            <person name="Parikh H."/>
            <person name="Huang B."/>
            <person name="Lee V."/>
            <person name="Espinosa-Alvarez O."/>
            <person name="Ortiz P.A."/>
            <person name="Costa-Martins A.G."/>
            <person name="Teixeira M.M."/>
            <person name="Buck G.A."/>
        </authorList>
    </citation>
    <scope>NUCLEOTIDE SEQUENCE [LARGE SCALE GENOMIC DNA]</scope>
    <source>
        <strain evidence="2 3">025E</strain>
    </source>
</reference>
<dbReference type="EMBL" id="MKKU01001000">
    <property type="protein sequence ID" value="RNE98860.1"/>
    <property type="molecule type" value="Genomic_DNA"/>
</dbReference>
<dbReference type="RefSeq" id="XP_029223917.1">
    <property type="nucleotide sequence ID" value="XM_029375956.1"/>
</dbReference>
<feature type="coiled-coil region" evidence="1">
    <location>
        <begin position="69"/>
        <end position="116"/>
    </location>
</feature>
<protein>
    <submittedName>
        <fullName evidence="2">Antigenic protein</fullName>
    </submittedName>
</protein>
<keyword evidence="3" id="KW-1185">Reference proteome</keyword>
<dbReference type="OrthoDB" id="10669031at2759"/>
<keyword evidence="1" id="KW-0175">Coiled coil</keyword>
<dbReference type="AlphaFoldDB" id="A0A422N073"/>
<gene>
    <name evidence="2" type="ORF">Tco025E_09130</name>
</gene>
<evidence type="ECO:0000313" key="2">
    <source>
        <dbReference type="EMBL" id="RNE98860.1"/>
    </source>
</evidence>
<organism evidence="2 3">
    <name type="scientific">Trypanosoma conorhini</name>
    <dbReference type="NCBI Taxonomy" id="83891"/>
    <lineage>
        <taxon>Eukaryota</taxon>
        <taxon>Discoba</taxon>
        <taxon>Euglenozoa</taxon>
        <taxon>Kinetoplastea</taxon>
        <taxon>Metakinetoplastina</taxon>
        <taxon>Trypanosomatida</taxon>
        <taxon>Trypanosomatidae</taxon>
        <taxon>Trypanosoma</taxon>
    </lineage>
</organism>
<evidence type="ECO:0000313" key="3">
    <source>
        <dbReference type="Proteomes" id="UP000284403"/>
    </source>
</evidence>
<proteinExistence type="predicted"/>
<evidence type="ECO:0000256" key="1">
    <source>
        <dbReference type="SAM" id="Coils"/>
    </source>
</evidence>
<dbReference type="Proteomes" id="UP000284403">
    <property type="component" value="Unassembled WGS sequence"/>
</dbReference>
<feature type="non-terminal residue" evidence="2">
    <location>
        <position position="1"/>
    </location>
</feature>
<sequence>RSCMQPKIEATAARKREELVKQKTRDIILAVKMEYQGDASVEPVALEAAQLQRANASLRAQLGEVCRREKELRSELAAARRAERELRELRQQHEAVQSQLSEARRAERELRELLQQQPEAEVPSEAPHELEAAAVQPAVFVRERAALPPVCSNLASRFEGEVSSSERSIVRGMLTPPFPFSDAFSFNDVELSSLLGGVGDILGDDVLGVGALSDMSLRGLCVSLARLVLRSRERANVQREILETFLECQDRLRESNGMRIKMLEEEVEVLRGELRHMSMGE</sequence>
<accession>A0A422N073</accession>
<name>A0A422N073_9TRYP</name>
<comment type="caution">
    <text evidence="2">The sequence shown here is derived from an EMBL/GenBank/DDBJ whole genome shotgun (WGS) entry which is preliminary data.</text>
</comment>